<accession>A0A2K8GL35</accession>
<evidence type="ECO:0000313" key="2">
    <source>
        <dbReference type="EMBL" id="ARO70496.1"/>
    </source>
</evidence>
<dbReference type="InterPro" id="IPR006170">
    <property type="entry name" value="PBP/GOBP"/>
</dbReference>
<dbReference type="SUPFAM" id="SSF47565">
    <property type="entry name" value="Insect pheromone/odorant-binding proteins"/>
    <property type="match status" value="1"/>
</dbReference>
<organism evidence="2">
    <name type="scientific">Dendrolimus punctatus</name>
    <name type="common">masson pine moth</name>
    <dbReference type="NCBI Taxonomy" id="238572"/>
    <lineage>
        <taxon>Eukaryota</taxon>
        <taxon>Metazoa</taxon>
        <taxon>Ecdysozoa</taxon>
        <taxon>Arthropoda</taxon>
        <taxon>Hexapoda</taxon>
        <taxon>Insecta</taxon>
        <taxon>Pterygota</taxon>
        <taxon>Neoptera</taxon>
        <taxon>Endopterygota</taxon>
        <taxon>Lepidoptera</taxon>
        <taxon>Glossata</taxon>
        <taxon>Ditrysia</taxon>
        <taxon>Bombycoidea</taxon>
        <taxon>Lasiocampidae</taxon>
        <taxon>Dendrolimus</taxon>
    </lineage>
</organism>
<keyword evidence="1" id="KW-0732">Signal</keyword>
<name>A0A2K8GL35_9NEOP</name>
<dbReference type="CDD" id="cd23992">
    <property type="entry name" value="PBP_GOBP"/>
    <property type="match status" value="1"/>
</dbReference>
<protein>
    <submittedName>
        <fullName evidence="2">Odorant Binding Protein 30-2</fullName>
    </submittedName>
</protein>
<dbReference type="Pfam" id="PF01395">
    <property type="entry name" value="PBP_GOBP"/>
    <property type="match status" value="1"/>
</dbReference>
<feature type="chain" id="PRO_5014972418" evidence="1">
    <location>
        <begin position="20"/>
        <end position="136"/>
    </location>
</feature>
<dbReference type="InterPro" id="IPR036728">
    <property type="entry name" value="PBP_GOBP_sf"/>
</dbReference>
<dbReference type="SMART" id="SM00708">
    <property type="entry name" value="PhBP"/>
    <property type="match status" value="1"/>
</dbReference>
<proteinExistence type="evidence at transcript level"/>
<evidence type="ECO:0000256" key="1">
    <source>
        <dbReference type="SAM" id="SignalP"/>
    </source>
</evidence>
<dbReference type="AlphaFoldDB" id="A0A2K8GL35"/>
<dbReference type="Gene3D" id="1.10.238.20">
    <property type="entry name" value="Pheromone/general odorant binding protein domain"/>
    <property type="match status" value="1"/>
</dbReference>
<sequence>MMKWLIISLFVFMGAFAAADKENKRLIEVPQDENFSRIVSKCTEEAGTTAEPWTLIKEGKYSDTQPFKDFLYCISVKSNYFYSNGYPDIEKISHLYEESAMDSLRQCAKSTYSDKPTDVAFKIYMCFVDTRAKSLL</sequence>
<feature type="signal peptide" evidence="1">
    <location>
        <begin position="1"/>
        <end position="19"/>
    </location>
</feature>
<reference evidence="2" key="2">
    <citation type="journal article" date="2018" name="Front. Physiol.">
        <title>Dynamic Changes in Chemosensory Gene Expression during the Dendrolimus punctatus Mating Process.</title>
        <authorList>
            <person name="Zhang S.F."/>
            <person name="Zhang Z."/>
            <person name="Kong X.B."/>
            <person name="Wang H.B."/>
            <person name="Liu F."/>
        </authorList>
    </citation>
    <scope>NUCLEOTIDE SEQUENCE</scope>
</reference>
<reference evidence="2" key="1">
    <citation type="submission" date="2016-11" db="EMBL/GenBank/DDBJ databases">
        <authorList>
            <person name="Jaros S."/>
            <person name="Januszkiewicz K."/>
            <person name="Wedrychowicz H."/>
        </authorList>
    </citation>
    <scope>NUCLEOTIDE SEQUENCE</scope>
</reference>
<dbReference type="EMBL" id="KY225484">
    <property type="protein sequence ID" value="ARO70496.1"/>
    <property type="molecule type" value="mRNA"/>
</dbReference>
<gene>
    <name evidence="2" type="primary">OBP30</name>
</gene>
<dbReference type="GO" id="GO:0005549">
    <property type="term" value="F:odorant binding"/>
    <property type="evidence" value="ECO:0007669"/>
    <property type="project" value="InterPro"/>
</dbReference>